<name>A0A1I2WZD5_9BACT</name>
<gene>
    <name evidence="3" type="ORF">SAMN05421739_105290</name>
</gene>
<dbReference type="InterPro" id="IPR001296">
    <property type="entry name" value="Glyco_trans_1"/>
</dbReference>
<evidence type="ECO:0000259" key="1">
    <source>
        <dbReference type="Pfam" id="PF00534"/>
    </source>
</evidence>
<dbReference type="RefSeq" id="WP_092103569.1">
    <property type="nucleotide sequence ID" value="NZ_FOOT01000005.1"/>
</dbReference>
<dbReference type="Gene3D" id="3.40.50.2000">
    <property type="entry name" value="Glycogen Phosphorylase B"/>
    <property type="match status" value="2"/>
</dbReference>
<feature type="domain" description="Glycosyl transferase family 1" evidence="1">
    <location>
        <begin position="222"/>
        <end position="395"/>
    </location>
</feature>
<proteinExistence type="predicted"/>
<dbReference type="Pfam" id="PF13579">
    <property type="entry name" value="Glyco_trans_4_4"/>
    <property type="match status" value="1"/>
</dbReference>
<dbReference type="Pfam" id="PF00534">
    <property type="entry name" value="Glycos_transf_1"/>
    <property type="match status" value="1"/>
</dbReference>
<evidence type="ECO:0000313" key="4">
    <source>
        <dbReference type="Proteomes" id="UP000198724"/>
    </source>
</evidence>
<organism evidence="3 4">
    <name type="scientific">Pontibacter chinhatensis</name>
    <dbReference type="NCBI Taxonomy" id="1436961"/>
    <lineage>
        <taxon>Bacteria</taxon>
        <taxon>Pseudomonadati</taxon>
        <taxon>Bacteroidota</taxon>
        <taxon>Cytophagia</taxon>
        <taxon>Cytophagales</taxon>
        <taxon>Hymenobacteraceae</taxon>
        <taxon>Pontibacter</taxon>
    </lineage>
</organism>
<sequence length="438" mass="49559">MNKRVLLIGYNFYPEPTGIGRYSGEQIYWLAQNGYDCTVLASYPYYPFWKVQDPYTQDKLWYKLEEKCFESGGRIAVHRCPMFIPKNPTGLKRVLLDLSFFITAFFRLLYLLPGKRFDFTITILPSVSLGLLGVFYKKIRGTRLICHVHDLQIEAARDLNLIKSETAIRLLFKLEKFIFDRCDKITCVGEGMAKKVKAKALKEISLFFNTTDLEQFFPTHNRNDLKQDYGFLSDDTVILYSGAIGEKQGIEAILYAAKENAHHQKLKFVICGSGPYKERLQGLAKEMQLQNVFFLPLQPMEKLNQFLNMADIHLIVQKANAGDLVMPSKLNTVLAIGGLALVTANAGSGMHTLIQKHDMGIVVDAENQQALNDGITSALSANAEILRQNARTYAESYLSIGRIMRSFEESCLSSGPDVRHTLEPVNAHLQHTQPQTIE</sequence>
<dbReference type="OrthoDB" id="9811902at2"/>
<accession>A0A1I2WZD5</accession>
<protein>
    <submittedName>
        <fullName evidence="3">Colanic acid biosynthesis glycosyl transferase WcaI</fullName>
    </submittedName>
</protein>
<evidence type="ECO:0000259" key="2">
    <source>
        <dbReference type="Pfam" id="PF13579"/>
    </source>
</evidence>
<dbReference type="EMBL" id="FOOT01000005">
    <property type="protein sequence ID" value="SFH06635.1"/>
    <property type="molecule type" value="Genomic_DNA"/>
</dbReference>
<dbReference type="PANTHER" id="PTHR45947:SF3">
    <property type="entry name" value="SULFOQUINOVOSYL TRANSFERASE SQD2"/>
    <property type="match status" value="1"/>
</dbReference>
<dbReference type="NCBIfam" id="NF007640">
    <property type="entry name" value="PRK10307.1"/>
    <property type="match status" value="1"/>
</dbReference>
<reference evidence="4" key="1">
    <citation type="submission" date="2016-10" db="EMBL/GenBank/DDBJ databases">
        <authorList>
            <person name="Varghese N."/>
            <person name="Submissions S."/>
        </authorList>
    </citation>
    <scope>NUCLEOTIDE SEQUENCE [LARGE SCALE GENOMIC DNA]</scope>
    <source>
        <strain evidence="4">LP51</strain>
    </source>
</reference>
<dbReference type="PANTHER" id="PTHR45947">
    <property type="entry name" value="SULFOQUINOVOSYL TRANSFERASE SQD2"/>
    <property type="match status" value="1"/>
</dbReference>
<feature type="domain" description="Glycosyltransferase subfamily 4-like N-terminal" evidence="2">
    <location>
        <begin position="17"/>
        <end position="198"/>
    </location>
</feature>
<dbReference type="STRING" id="1436961.SAMN05421739_105290"/>
<dbReference type="CDD" id="cd03794">
    <property type="entry name" value="GT4_WbuB-like"/>
    <property type="match status" value="1"/>
</dbReference>
<dbReference type="SUPFAM" id="SSF53756">
    <property type="entry name" value="UDP-Glycosyltransferase/glycogen phosphorylase"/>
    <property type="match status" value="1"/>
</dbReference>
<evidence type="ECO:0000313" key="3">
    <source>
        <dbReference type="EMBL" id="SFH06635.1"/>
    </source>
</evidence>
<keyword evidence="3" id="KW-0808">Transferase</keyword>
<keyword evidence="4" id="KW-1185">Reference proteome</keyword>
<dbReference type="AlphaFoldDB" id="A0A1I2WZD5"/>
<dbReference type="GO" id="GO:0016758">
    <property type="term" value="F:hexosyltransferase activity"/>
    <property type="evidence" value="ECO:0007669"/>
    <property type="project" value="TreeGrafter"/>
</dbReference>
<dbReference type="InterPro" id="IPR050194">
    <property type="entry name" value="Glycosyltransferase_grp1"/>
</dbReference>
<dbReference type="Proteomes" id="UP000198724">
    <property type="component" value="Unassembled WGS sequence"/>
</dbReference>
<dbReference type="InterPro" id="IPR028098">
    <property type="entry name" value="Glyco_trans_4-like_N"/>
</dbReference>